<feature type="non-terminal residue" evidence="1">
    <location>
        <position position="150"/>
    </location>
</feature>
<name>X1E1I0_9ZZZZ</name>
<dbReference type="AlphaFoldDB" id="X1E1I0"/>
<gene>
    <name evidence="1" type="ORF">S01H4_52219</name>
</gene>
<proteinExistence type="predicted"/>
<evidence type="ECO:0000313" key="1">
    <source>
        <dbReference type="EMBL" id="GAH11014.1"/>
    </source>
</evidence>
<comment type="caution">
    <text evidence="1">The sequence shown here is derived from an EMBL/GenBank/DDBJ whole genome shotgun (WGS) entry which is preliminary data.</text>
</comment>
<sequence>MSVDYCSPLTVKFLAQAEYDQFGFDADPDYEAFIDETLIPAAMEFIDNYVGHNFQSNAGTIRLDGSGKEALHINRIGMVDTGSGYETPKLLPVPMMTITAISFNGVAKTITDFQIYDEVIRYENNIFDAGRQNIVIEGTWGYASVPDDIR</sequence>
<dbReference type="EMBL" id="BART01029811">
    <property type="protein sequence ID" value="GAH11014.1"/>
    <property type="molecule type" value="Genomic_DNA"/>
</dbReference>
<reference evidence="1" key="1">
    <citation type="journal article" date="2014" name="Front. Microbiol.">
        <title>High frequency of phylogenetically diverse reductive dehalogenase-homologous genes in deep subseafloor sedimentary metagenomes.</title>
        <authorList>
            <person name="Kawai M."/>
            <person name="Futagami T."/>
            <person name="Toyoda A."/>
            <person name="Takaki Y."/>
            <person name="Nishi S."/>
            <person name="Hori S."/>
            <person name="Arai W."/>
            <person name="Tsubouchi T."/>
            <person name="Morono Y."/>
            <person name="Uchiyama I."/>
            <person name="Ito T."/>
            <person name="Fujiyama A."/>
            <person name="Inagaki F."/>
            <person name="Takami H."/>
        </authorList>
    </citation>
    <scope>NUCLEOTIDE SEQUENCE</scope>
    <source>
        <strain evidence="1">Expedition CK06-06</strain>
    </source>
</reference>
<organism evidence="1">
    <name type="scientific">marine sediment metagenome</name>
    <dbReference type="NCBI Taxonomy" id="412755"/>
    <lineage>
        <taxon>unclassified sequences</taxon>
        <taxon>metagenomes</taxon>
        <taxon>ecological metagenomes</taxon>
    </lineage>
</organism>
<protein>
    <submittedName>
        <fullName evidence="1">Uncharacterized protein</fullName>
    </submittedName>
</protein>
<accession>X1E1I0</accession>